<gene>
    <name evidence="1" type="ORF">METZ01_LOCUS503227</name>
</gene>
<accession>A0A383E1P5</accession>
<name>A0A383E1P5_9ZZZZ</name>
<dbReference type="EMBL" id="UINC01221862">
    <property type="protein sequence ID" value="SVE50373.1"/>
    <property type="molecule type" value="Genomic_DNA"/>
</dbReference>
<organism evidence="1">
    <name type="scientific">marine metagenome</name>
    <dbReference type="NCBI Taxonomy" id="408172"/>
    <lineage>
        <taxon>unclassified sequences</taxon>
        <taxon>metagenomes</taxon>
        <taxon>ecological metagenomes</taxon>
    </lineage>
</organism>
<dbReference type="Gene3D" id="3.40.640.10">
    <property type="entry name" value="Type I PLP-dependent aspartate aminotransferase-like (Major domain)"/>
    <property type="match status" value="1"/>
</dbReference>
<dbReference type="InterPro" id="IPR000653">
    <property type="entry name" value="DegT/StrS_aminotransferase"/>
</dbReference>
<dbReference type="InterPro" id="IPR015421">
    <property type="entry name" value="PyrdxlP-dep_Trfase_major"/>
</dbReference>
<dbReference type="PANTHER" id="PTHR30244:SF34">
    <property type="entry name" value="DTDP-4-AMINO-4,6-DIDEOXYGALACTOSE TRANSAMINASE"/>
    <property type="match status" value="1"/>
</dbReference>
<dbReference type="AlphaFoldDB" id="A0A383E1P5"/>
<evidence type="ECO:0008006" key="2">
    <source>
        <dbReference type="Google" id="ProtNLM"/>
    </source>
</evidence>
<protein>
    <recommendedName>
        <fullName evidence="2">DegT/DnrJ/EryC1/StrS aminotransferase family protein</fullName>
    </recommendedName>
</protein>
<dbReference type="GO" id="GO:0030170">
    <property type="term" value="F:pyridoxal phosphate binding"/>
    <property type="evidence" value="ECO:0007669"/>
    <property type="project" value="TreeGrafter"/>
</dbReference>
<proteinExistence type="predicted"/>
<dbReference type="GO" id="GO:0000271">
    <property type="term" value="P:polysaccharide biosynthetic process"/>
    <property type="evidence" value="ECO:0007669"/>
    <property type="project" value="TreeGrafter"/>
</dbReference>
<dbReference type="PANTHER" id="PTHR30244">
    <property type="entry name" value="TRANSAMINASE"/>
    <property type="match status" value="1"/>
</dbReference>
<evidence type="ECO:0000313" key="1">
    <source>
        <dbReference type="EMBL" id="SVE50373.1"/>
    </source>
</evidence>
<feature type="non-terminal residue" evidence="1">
    <location>
        <position position="1"/>
    </location>
</feature>
<dbReference type="InterPro" id="IPR015424">
    <property type="entry name" value="PyrdxlP-dep_Trfase"/>
</dbReference>
<dbReference type="Pfam" id="PF01041">
    <property type="entry name" value="DegT_DnrJ_EryC1"/>
    <property type="match status" value="1"/>
</dbReference>
<dbReference type="GO" id="GO:0008483">
    <property type="term" value="F:transaminase activity"/>
    <property type="evidence" value="ECO:0007669"/>
    <property type="project" value="TreeGrafter"/>
</dbReference>
<reference evidence="1" key="1">
    <citation type="submission" date="2018-05" db="EMBL/GenBank/DDBJ databases">
        <authorList>
            <person name="Lanie J.A."/>
            <person name="Ng W.-L."/>
            <person name="Kazmierczak K.M."/>
            <person name="Andrzejewski T.M."/>
            <person name="Davidsen T.M."/>
            <person name="Wayne K.J."/>
            <person name="Tettelin H."/>
            <person name="Glass J.I."/>
            <person name="Rusch D."/>
            <person name="Podicherti R."/>
            <person name="Tsui H.-C.T."/>
            <person name="Winkler M.E."/>
        </authorList>
    </citation>
    <scope>NUCLEOTIDE SEQUENCE</scope>
</reference>
<sequence length="221" mass="24401">AHGSVLNGQKAGTFGTAAGFSFFSTKVMTTGEGGMVTTDDPELVRRMRSAREFGKVQKGVYVNFHESLGYNWRMPEVAALLGIRQLDALDSFIARRREIVRRYDELLAGCDDVSIVHLEGHDSYNGFKYVITLPKHDRSKVHASLVESGVSPSGYVYEVPLHKMPVFPEANSLELPGTEYVCSRHMCLPVFVGMTNDQGKYVVSSLERALSIPENRLPASG</sequence>
<dbReference type="SUPFAM" id="SSF53383">
    <property type="entry name" value="PLP-dependent transferases"/>
    <property type="match status" value="1"/>
</dbReference>